<dbReference type="AlphaFoldDB" id="A0A136PQN5"/>
<sequence>MAVVLAVAGVAGCGEPPAGVPVAPSPTSGGRLLDRDGVRTLVAPPREIVLLAEFVGELVVNDGGCLAIRSERGHVSLLVWPHGTDVLADGEVGVLTPEKKEIRVGDTFTAAGGYQDVPLWGGPEVPTDCLGGQAGVSLIDAV</sequence>
<proteinExistence type="predicted"/>
<dbReference type="OrthoDB" id="3395155at2"/>
<keyword evidence="2" id="KW-1185">Reference proteome</keyword>
<dbReference type="RefSeq" id="WP_067367077.1">
    <property type="nucleotide sequence ID" value="NZ_JBIUBN010000009.1"/>
</dbReference>
<protein>
    <submittedName>
        <fullName evidence="1">Uncharacterized protein</fullName>
    </submittedName>
</protein>
<organism evidence="1 2">
    <name type="scientific">Micromonospora rosaria</name>
    <dbReference type="NCBI Taxonomy" id="47874"/>
    <lineage>
        <taxon>Bacteria</taxon>
        <taxon>Bacillati</taxon>
        <taxon>Actinomycetota</taxon>
        <taxon>Actinomycetes</taxon>
        <taxon>Micromonosporales</taxon>
        <taxon>Micromonosporaceae</taxon>
        <taxon>Micromonospora</taxon>
    </lineage>
</organism>
<comment type="caution">
    <text evidence="1">The sequence shown here is derived from an EMBL/GenBank/DDBJ whole genome shotgun (WGS) entry which is preliminary data.</text>
</comment>
<dbReference type="EMBL" id="LRQV01000059">
    <property type="protein sequence ID" value="KXK60775.1"/>
    <property type="molecule type" value="Genomic_DNA"/>
</dbReference>
<reference evidence="1 2" key="1">
    <citation type="submission" date="2016-01" db="EMBL/GenBank/DDBJ databases">
        <title>Whole genome sequence and analysis of Micromonospora rosaria DSM 803, which can produce antibacterial substance rosamicin.</title>
        <authorList>
            <person name="Yang H."/>
            <person name="He X."/>
            <person name="Zhu D."/>
        </authorList>
    </citation>
    <scope>NUCLEOTIDE SEQUENCE [LARGE SCALE GENOMIC DNA]</scope>
    <source>
        <strain evidence="1 2">DSM 803</strain>
    </source>
</reference>
<accession>A0A136PQN5</accession>
<evidence type="ECO:0000313" key="1">
    <source>
        <dbReference type="EMBL" id="KXK60775.1"/>
    </source>
</evidence>
<gene>
    <name evidence="1" type="ORF">AWW66_17075</name>
</gene>
<dbReference type="Proteomes" id="UP000070620">
    <property type="component" value="Unassembled WGS sequence"/>
</dbReference>
<name>A0A136PQN5_9ACTN</name>
<evidence type="ECO:0000313" key="2">
    <source>
        <dbReference type="Proteomes" id="UP000070620"/>
    </source>
</evidence>